<dbReference type="HOGENOM" id="CLU_009487_3_1_1"/>
<gene>
    <name evidence="2" type="ORF">PAXRUDRAFT_104988</name>
</gene>
<proteinExistence type="predicted"/>
<feature type="region of interest" description="Disordered" evidence="1">
    <location>
        <begin position="42"/>
        <end position="86"/>
    </location>
</feature>
<evidence type="ECO:0000313" key="2">
    <source>
        <dbReference type="EMBL" id="KIK91647.1"/>
    </source>
</evidence>
<dbReference type="Proteomes" id="UP000054538">
    <property type="component" value="Unassembled WGS sequence"/>
</dbReference>
<dbReference type="AlphaFoldDB" id="A0A0D0D4Y0"/>
<feature type="compositionally biased region" description="Acidic residues" evidence="1">
    <location>
        <begin position="58"/>
        <end position="76"/>
    </location>
</feature>
<accession>A0A0D0D4Y0</accession>
<keyword evidence="3" id="KW-1185">Reference proteome</keyword>
<evidence type="ECO:0000313" key="3">
    <source>
        <dbReference type="Proteomes" id="UP000054538"/>
    </source>
</evidence>
<feature type="compositionally biased region" description="Basic and acidic residues" evidence="1">
    <location>
        <begin position="77"/>
        <end position="86"/>
    </location>
</feature>
<evidence type="ECO:0000256" key="1">
    <source>
        <dbReference type="SAM" id="MobiDB-lite"/>
    </source>
</evidence>
<dbReference type="EMBL" id="KN825365">
    <property type="protein sequence ID" value="KIK91647.1"/>
    <property type="molecule type" value="Genomic_DNA"/>
</dbReference>
<name>A0A0D0D4Y0_9AGAM</name>
<dbReference type="STRING" id="930991.A0A0D0D4Y0"/>
<reference evidence="3" key="2">
    <citation type="submission" date="2015-01" db="EMBL/GenBank/DDBJ databases">
        <title>Evolutionary Origins and Diversification of the Mycorrhizal Mutualists.</title>
        <authorList>
            <consortium name="DOE Joint Genome Institute"/>
            <consortium name="Mycorrhizal Genomics Consortium"/>
            <person name="Kohler A."/>
            <person name="Kuo A."/>
            <person name="Nagy L.G."/>
            <person name="Floudas D."/>
            <person name="Copeland A."/>
            <person name="Barry K.W."/>
            <person name="Cichocki N."/>
            <person name="Veneault-Fourrey C."/>
            <person name="LaButti K."/>
            <person name="Lindquist E.A."/>
            <person name="Lipzen A."/>
            <person name="Lundell T."/>
            <person name="Morin E."/>
            <person name="Murat C."/>
            <person name="Riley R."/>
            <person name="Ohm R."/>
            <person name="Sun H."/>
            <person name="Tunlid A."/>
            <person name="Henrissat B."/>
            <person name="Grigoriev I.V."/>
            <person name="Hibbett D.S."/>
            <person name="Martin F."/>
        </authorList>
    </citation>
    <scope>NUCLEOTIDE SEQUENCE [LARGE SCALE GENOMIC DNA]</scope>
    <source>
        <strain evidence="3">Ve08.2h10</strain>
    </source>
</reference>
<reference evidence="2 3" key="1">
    <citation type="submission" date="2014-04" db="EMBL/GenBank/DDBJ databases">
        <authorList>
            <consortium name="DOE Joint Genome Institute"/>
            <person name="Kuo A."/>
            <person name="Kohler A."/>
            <person name="Jargeat P."/>
            <person name="Nagy L.G."/>
            <person name="Floudas D."/>
            <person name="Copeland A."/>
            <person name="Barry K.W."/>
            <person name="Cichocki N."/>
            <person name="Veneault-Fourrey C."/>
            <person name="LaButti K."/>
            <person name="Lindquist E.A."/>
            <person name="Lipzen A."/>
            <person name="Lundell T."/>
            <person name="Morin E."/>
            <person name="Murat C."/>
            <person name="Sun H."/>
            <person name="Tunlid A."/>
            <person name="Henrissat B."/>
            <person name="Grigoriev I.V."/>
            <person name="Hibbett D.S."/>
            <person name="Martin F."/>
            <person name="Nordberg H.P."/>
            <person name="Cantor M.N."/>
            <person name="Hua S.X."/>
        </authorList>
    </citation>
    <scope>NUCLEOTIDE SEQUENCE [LARGE SCALE GENOMIC DNA]</scope>
    <source>
        <strain evidence="2 3">Ve08.2h10</strain>
    </source>
</reference>
<dbReference type="InParanoid" id="A0A0D0D4Y0"/>
<feature type="non-terminal residue" evidence="2">
    <location>
        <position position="86"/>
    </location>
</feature>
<organism evidence="2 3">
    <name type="scientific">Paxillus rubicundulus Ve08.2h10</name>
    <dbReference type="NCBI Taxonomy" id="930991"/>
    <lineage>
        <taxon>Eukaryota</taxon>
        <taxon>Fungi</taxon>
        <taxon>Dikarya</taxon>
        <taxon>Basidiomycota</taxon>
        <taxon>Agaricomycotina</taxon>
        <taxon>Agaricomycetes</taxon>
        <taxon>Agaricomycetidae</taxon>
        <taxon>Boletales</taxon>
        <taxon>Paxilineae</taxon>
        <taxon>Paxillaceae</taxon>
        <taxon>Paxillus</taxon>
    </lineage>
</organism>
<feature type="non-terminal residue" evidence="2">
    <location>
        <position position="1"/>
    </location>
</feature>
<dbReference type="OrthoDB" id="2677494at2759"/>
<sequence length="86" mass="9532">LVSEESGWHFAASNMTTKQREGFNIEDMAQEIEKGAPRTWEFNGTLLGDGDMEKEADGDTLVADDEPSAGSDSDESYWDKVDEIDL</sequence>
<protein>
    <submittedName>
        <fullName evidence="2">Unplaced genomic scaffold scaffold_543, whole genome shotgun sequence</fullName>
    </submittedName>
</protein>